<reference evidence="1 2" key="1">
    <citation type="journal article" date="2018" name="Front. Plant Sci.">
        <title>Red Clover (Trifolium pratense) and Zigzag Clover (T. medium) - A Picture of Genomic Similarities and Differences.</title>
        <authorList>
            <person name="Dluhosova J."/>
            <person name="Istvanek J."/>
            <person name="Nedelnik J."/>
            <person name="Repkova J."/>
        </authorList>
    </citation>
    <scope>NUCLEOTIDE SEQUENCE [LARGE SCALE GENOMIC DNA]</scope>
    <source>
        <strain evidence="2">cv. 10/8</strain>
        <tissue evidence="1">Leaf</tissue>
    </source>
</reference>
<evidence type="ECO:0000313" key="1">
    <source>
        <dbReference type="EMBL" id="MCI64400.1"/>
    </source>
</evidence>
<evidence type="ECO:0000313" key="2">
    <source>
        <dbReference type="Proteomes" id="UP000265520"/>
    </source>
</evidence>
<feature type="non-terminal residue" evidence="1">
    <location>
        <position position="1"/>
    </location>
</feature>
<protein>
    <submittedName>
        <fullName evidence="1">Uncharacterized protein</fullName>
    </submittedName>
</protein>
<name>A0A392TVU3_9FABA</name>
<dbReference type="Proteomes" id="UP000265520">
    <property type="component" value="Unassembled WGS sequence"/>
</dbReference>
<keyword evidence="2" id="KW-1185">Reference proteome</keyword>
<proteinExistence type="predicted"/>
<accession>A0A392TVU3</accession>
<dbReference type="EMBL" id="LXQA010654883">
    <property type="protein sequence ID" value="MCI64400.1"/>
    <property type="molecule type" value="Genomic_DNA"/>
</dbReference>
<sequence>VLGEARAKIEAEPQIWACVAGREFESPGEGDDPRQARWNIAGRDSSPFLARNLKTFWTYFAGDRRAKPSEGA</sequence>
<dbReference type="AlphaFoldDB" id="A0A392TVU3"/>
<comment type="caution">
    <text evidence="1">The sequence shown here is derived from an EMBL/GenBank/DDBJ whole genome shotgun (WGS) entry which is preliminary data.</text>
</comment>
<organism evidence="1 2">
    <name type="scientific">Trifolium medium</name>
    <dbReference type="NCBI Taxonomy" id="97028"/>
    <lineage>
        <taxon>Eukaryota</taxon>
        <taxon>Viridiplantae</taxon>
        <taxon>Streptophyta</taxon>
        <taxon>Embryophyta</taxon>
        <taxon>Tracheophyta</taxon>
        <taxon>Spermatophyta</taxon>
        <taxon>Magnoliopsida</taxon>
        <taxon>eudicotyledons</taxon>
        <taxon>Gunneridae</taxon>
        <taxon>Pentapetalae</taxon>
        <taxon>rosids</taxon>
        <taxon>fabids</taxon>
        <taxon>Fabales</taxon>
        <taxon>Fabaceae</taxon>
        <taxon>Papilionoideae</taxon>
        <taxon>50 kb inversion clade</taxon>
        <taxon>NPAAA clade</taxon>
        <taxon>Hologalegina</taxon>
        <taxon>IRL clade</taxon>
        <taxon>Trifolieae</taxon>
        <taxon>Trifolium</taxon>
    </lineage>
</organism>